<keyword evidence="1" id="KW-0732">Signal</keyword>
<dbReference type="OrthoDB" id="5231894at2759"/>
<dbReference type="Proteomes" id="UP000053593">
    <property type="component" value="Unassembled WGS sequence"/>
</dbReference>
<protein>
    <submittedName>
        <fullName evidence="2">Uncharacterized protein</fullName>
    </submittedName>
</protein>
<accession>A0A0D0CGI5</accession>
<evidence type="ECO:0000313" key="3">
    <source>
        <dbReference type="Proteomes" id="UP000053593"/>
    </source>
</evidence>
<organism evidence="2 3">
    <name type="scientific">Collybiopsis luxurians FD-317 M1</name>
    <dbReference type="NCBI Taxonomy" id="944289"/>
    <lineage>
        <taxon>Eukaryota</taxon>
        <taxon>Fungi</taxon>
        <taxon>Dikarya</taxon>
        <taxon>Basidiomycota</taxon>
        <taxon>Agaricomycotina</taxon>
        <taxon>Agaricomycetes</taxon>
        <taxon>Agaricomycetidae</taxon>
        <taxon>Agaricales</taxon>
        <taxon>Marasmiineae</taxon>
        <taxon>Omphalotaceae</taxon>
        <taxon>Collybiopsis</taxon>
        <taxon>Collybiopsis luxurians</taxon>
    </lineage>
</organism>
<evidence type="ECO:0000256" key="1">
    <source>
        <dbReference type="SAM" id="SignalP"/>
    </source>
</evidence>
<name>A0A0D0CGI5_9AGAR</name>
<dbReference type="AlphaFoldDB" id="A0A0D0CGI5"/>
<keyword evidence="3" id="KW-1185">Reference proteome</keyword>
<gene>
    <name evidence="2" type="ORF">GYMLUDRAFT_264865</name>
</gene>
<feature type="signal peptide" evidence="1">
    <location>
        <begin position="1"/>
        <end position="27"/>
    </location>
</feature>
<evidence type="ECO:0000313" key="2">
    <source>
        <dbReference type="EMBL" id="KIK54018.1"/>
    </source>
</evidence>
<reference evidence="2 3" key="1">
    <citation type="submission" date="2014-04" db="EMBL/GenBank/DDBJ databases">
        <title>Evolutionary Origins and Diversification of the Mycorrhizal Mutualists.</title>
        <authorList>
            <consortium name="DOE Joint Genome Institute"/>
            <consortium name="Mycorrhizal Genomics Consortium"/>
            <person name="Kohler A."/>
            <person name="Kuo A."/>
            <person name="Nagy L.G."/>
            <person name="Floudas D."/>
            <person name="Copeland A."/>
            <person name="Barry K.W."/>
            <person name="Cichocki N."/>
            <person name="Veneault-Fourrey C."/>
            <person name="LaButti K."/>
            <person name="Lindquist E.A."/>
            <person name="Lipzen A."/>
            <person name="Lundell T."/>
            <person name="Morin E."/>
            <person name="Murat C."/>
            <person name="Riley R."/>
            <person name="Ohm R."/>
            <person name="Sun H."/>
            <person name="Tunlid A."/>
            <person name="Henrissat B."/>
            <person name="Grigoriev I.V."/>
            <person name="Hibbett D.S."/>
            <person name="Martin F."/>
        </authorList>
    </citation>
    <scope>NUCLEOTIDE SEQUENCE [LARGE SCALE GENOMIC DNA]</scope>
    <source>
        <strain evidence="2 3">FD-317 M1</strain>
    </source>
</reference>
<feature type="chain" id="PRO_5002208630" evidence="1">
    <location>
        <begin position="28"/>
        <end position="187"/>
    </location>
</feature>
<dbReference type="EMBL" id="KN834821">
    <property type="protein sequence ID" value="KIK54018.1"/>
    <property type="molecule type" value="Genomic_DNA"/>
</dbReference>
<sequence length="187" mass="19726">MFTLAHISKVVTTVLGIALLCSQPVFSAAVSNVQSNAPGFTQVYEAIIPITFDNNIPGPFGGRVLGQWLGGNFTNTATGALAGRVIPGFGGELGLVSNVDGQHYPDISLVVQWADDQKLAFLRMHGFGSVDNTGTAAFTLYARMETDSSSRQNLVENFLLASIVLPPPPPASPNASYGVLQLFAKSN</sequence>
<dbReference type="HOGENOM" id="CLU_119635_0_0_1"/>
<proteinExistence type="predicted"/>